<reference evidence="2" key="1">
    <citation type="submission" date="2011-08" db="EMBL/GenBank/DDBJ databases">
        <authorList>
            <person name="Rombauts S."/>
        </authorList>
    </citation>
    <scope>NUCLEOTIDE SEQUENCE</scope>
    <source>
        <strain evidence="2">London</strain>
    </source>
</reference>
<dbReference type="Proteomes" id="UP000015104">
    <property type="component" value="Unassembled WGS sequence"/>
</dbReference>
<sequence length="23" mass="2946">MGNRFTDLYQRILEDYYNRLNNH</sequence>
<dbReference type="EnsemblMetazoa" id="tetur29g00570.1">
    <property type="protein sequence ID" value="tetur29g00570.1"/>
    <property type="gene ID" value="tetur29g00570"/>
</dbReference>
<dbReference type="HOGENOM" id="CLU_3423483_0_0_1"/>
<protein>
    <submittedName>
        <fullName evidence="1">Uncharacterized protein</fullName>
    </submittedName>
</protein>
<name>T1KZY9_TETUR</name>
<dbReference type="AlphaFoldDB" id="T1KZY9"/>
<organism evidence="1 2">
    <name type="scientific">Tetranychus urticae</name>
    <name type="common">Two-spotted spider mite</name>
    <dbReference type="NCBI Taxonomy" id="32264"/>
    <lineage>
        <taxon>Eukaryota</taxon>
        <taxon>Metazoa</taxon>
        <taxon>Ecdysozoa</taxon>
        <taxon>Arthropoda</taxon>
        <taxon>Chelicerata</taxon>
        <taxon>Arachnida</taxon>
        <taxon>Acari</taxon>
        <taxon>Acariformes</taxon>
        <taxon>Trombidiformes</taxon>
        <taxon>Prostigmata</taxon>
        <taxon>Eleutherengona</taxon>
        <taxon>Raphignathae</taxon>
        <taxon>Tetranychoidea</taxon>
        <taxon>Tetranychidae</taxon>
        <taxon>Tetranychus</taxon>
    </lineage>
</organism>
<keyword evidence="2" id="KW-1185">Reference proteome</keyword>
<accession>T1KZY9</accession>
<evidence type="ECO:0000313" key="2">
    <source>
        <dbReference type="Proteomes" id="UP000015104"/>
    </source>
</evidence>
<dbReference type="EMBL" id="CAEY01000759">
    <property type="status" value="NOT_ANNOTATED_CDS"/>
    <property type="molecule type" value="Genomic_DNA"/>
</dbReference>
<evidence type="ECO:0000313" key="1">
    <source>
        <dbReference type="EnsemblMetazoa" id="tetur29g00570.1"/>
    </source>
</evidence>
<reference evidence="1" key="2">
    <citation type="submission" date="2015-06" db="UniProtKB">
        <authorList>
            <consortium name="EnsemblMetazoa"/>
        </authorList>
    </citation>
    <scope>IDENTIFICATION</scope>
</reference>
<proteinExistence type="predicted"/>